<comment type="similarity">
    <text evidence="2 9">Belongs to the cytochrome P450 family.</text>
</comment>
<gene>
    <name evidence="11" type="ORF">FH972_005650</name>
</gene>
<feature type="transmembrane region" description="Helical" evidence="10">
    <location>
        <begin position="6"/>
        <end position="30"/>
    </location>
</feature>
<dbReference type="Proteomes" id="UP000327013">
    <property type="component" value="Chromosome 2"/>
</dbReference>
<evidence type="ECO:0008006" key="13">
    <source>
        <dbReference type="Google" id="ProtNLM"/>
    </source>
</evidence>
<proteinExistence type="inferred from homology"/>
<sequence length="512" mass="58663">MVDWGYNGYATLAIIFFFLSMFAFIFPLIFDRKSEQRPLPPGPIPWPLVGNLPELWRNKPAFRWIHGLMKELNTEIACLRLASVHVITVTSPEIAREFLKEYDSVFASRPLTMATEYSTHGFKTIALVPWSDHWKKMRKVVASNVINPTTLHWLLNKRTEEADNLVRFIRNQSEKSTSVVDMRLAIHQYCGNVIRKMIFNKRYFGKGSNDGGPGVEEVEHVESLWSLLTHIYAFAVSDYIPCLRVLDLDGHEKIVSKAMRIINSYEEPIINERVEQWREGKKKEAEDLLDTLILAKDSNGEPALSDLILASVDNPANNVEWVLSEMLNQPEVLKKAVDEIDRVVGKKRWVQESDIPELNYVKACAREGYRLHPVAPFNLPHVSMQDMTVAGYFIPKGSHVLLSRYGLGRNPRVWEDPLKFNPERHLIKKEVNLTENELRFISFSTGRRACMGVQLGTLVNVMLLARLLQGFSWSFPPNMDEIDLFESINDLSKAKPLHARAKPRLGPELYPA</sequence>
<keyword evidence="10" id="KW-1133">Transmembrane helix</keyword>
<evidence type="ECO:0000256" key="2">
    <source>
        <dbReference type="ARBA" id="ARBA00010617"/>
    </source>
</evidence>
<dbReference type="InterPro" id="IPR036396">
    <property type="entry name" value="Cyt_P450_sf"/>
</dbReference>
<dbReference type="FunFam" id="1.10.630.10:FF:000037">
    <property type="entry name" value="Cytochrome P450 9"/>
    <property type="match status" value="1"/>
</dbReference>
<organism evidence="11 12">
    <name type="scientific">Carpinus fangiana</name>
    <dbReference type="NCBI Taxonomy" id="176857"/>
    <lineage>
        <taxon>Eukaryota</taxon>
        <taxon>Viridiplantae</taxon>
        <taxon>Streptophyta</taxon>
        <taxon>Embryophyta</taxon>
        <taxon>Tracheophyta</taxon>
        <taxon>Spermatophyta</taxon>
        <taxon>Magnoliopsida</taxon>
        <taxon>eudicotyledons</taxon>
        <taxon>Gunneridae</taxon>
        <taxon>Pentapetalae</taxon>
        <taxon>rosids</taxon>
        <taxon>fabids</taxon>
        <taxon>Fagales</taxon>
        <taxon>Betulaceae</taxon>
        <taxon>Carpinus</taxon>
    </lineage>
</organism>
<evidence type="ECO:0000256" key="9">
    <source>
        <dbReference type="RuleBase" id="RU000461"/>
    </source>
</evidence>
<dbReference type="OrthoDB" id="2789670at2759"/>
<evidence type="ECO:0000256" key="6">
    <source>
        <dbReference type="ARBA" id="ARBA00023004"/>
    </source>
</evidence>
<evidence type="ECO:0000256" key="8">
    <source>
        <dbReference type="PIRSR" id="PIRSR602401-1"/>
    </source>
</evidence>
<dbReference type="GO" id="GO:0004497">
    <property type="term" value="F:monooxygenase activity"/>
    <property type="evidence" value="ECO:0007669"/>
    <property type="project" value="UniProtKB-KW"/>
</dbReference>
<dbReference type="InterPro" id="IPR017972">
    <property type="entry name" value="Cyt_P450_CS"/>
</dbReference>
<evidence type="ECO:0000313" key="12">
    <source>
        <dbReference type="Proteomes" id="UP000327013"/>
    </source>
</evidence>
<protein>
    <recommendedName>
        <fullName evidence="13">Tyrosine N-monooxygenase</fullName>
    </recommendedName>
</protein>
<dbReference type="GO" id="GO:0016705">
    <property type="term" value="F:oxidoreductase activity, acting on paired donors, with incorporation or reduction of molecular oxygen"/>
    <property type="evidence" value="ECO:0007669"/>
    <property type="project" value="InterPro"/>
</dbReference>
<keyword evidence="7 9" id="KW-0503">Monooxygenase</keyword>
<dbReference type="InterPro" id="IPR001128">
    <property type="entry name" value="Cyt_P450"/>
</dbReference>
<keyword evidence="6 8" id="KW-0408">Iron</keyword>
<dbReference type="PROSITE" id="PS00086">
    <property type="entry name" value="CYTOCHROME_P450"/>
    <property type="match status" value="1"/>
</dbReference>
<dbReference type="PRINTS" id="PR00463">
    <property type="entry name" value="EP450I"/>
</dbReference>
<evidence type="ECO:0000256" key="7">
    <source>
        <dbReference type="ARBA" id="ARBA00023033"/>
    </source>
</evidence>
<evidence type="ECO:0000256" key="3">
    <source>
        <dbReference type="ARBA" id="ARBA00022617"/>
    </source>
</evidence>
<evidence type="ECO:0000256" key="4">
    <source>
        <dbReference type="ARBA" id="ARBA00022723"/>
    </source>
</evidence>
<reference evidence="11 12" key="1">
    <citation type="submission" date="2019-06" db="EMBL/GenBank/DDBJ databases">
        <title>A chromosomal-level reference genome of Carpinus fangiana (Coryloideae, Betulaceae).</title>
        <authorList>
            <person name="Yang X."/>
            <person name="Wang Z."/>
            <person name="Zhang L."/>
            <person name="Hao G."/>
            <person name="Liu J."/>
            <person name="Yang Y."/>
        </authorList>
    </citation>
    <scope>NUCLEOTIDE SEQUENCE [LARGE SCALE GENOMIC DNA]</scope>
    <source>
        <strain evidence="11">Cfa_2016G</strain>
        <tissue evidence="11">Leaf</tissue>
    </source>
</reference>
<evidence type="ECO:0000256" key="10">
    <source>
        <dbReference type="SAM" id="Phobius"/>
    </source>
</evidence>
<keyword evidence="3 8" id="KW-0349">Heme</keyword>
<keyword evidence="12" id="KW-1185">Reference proteome</keyword>
<keyword evidence="5 9" id="KW-0560">Oxidoreductase</keyword>
<dbReference type="PANTHER" id="PTHR47944">
    <property type="entry name" value="CYTOCHROME P450 98A9"/>
    <property type="match status" value="1"/>
</dbReference>
<dbReference type="EMBL" id="CM017322">
    <property type="protein sequence ID" value="KAE8009201.1"/>
    <property type="molecule type" value="Genomic_DNA"/>
</dbReference>
<keyword evidence="10" id="KW-0472">Membrane</keyword>
<dbReference type="GO" id="GO:0020037">
    <property type="term" value="F:heme binding"/>
    <property type="evidence" value="ECO:0007669"/>
    <property type="project" value="InterPro"/>
</dbReference>
<dbReference type="Gene3D" id="1.10.630.10">
    <property type="entry name" value="Cytochrome P450"/>
    <property type="match status" value="1"/>
</dbReference>
<comment type="cofactor">
    <cofactor evidence="1 8">
        <name>heme</name>
        <dbReference type="ChEBI" id="CHEBI:30413"/>
    </cofactor>
</comment>
<name>A0A5N6QPW4_9ROSI</name>
<dbReference type="Pfam" id="PF00067">
    <property type="entry name" value="p450"/>
    <property type="match status" value="1"/>
</dbReference>
<keyword evidence="4 8" id="KW-0479">Metal-binding</keyword>
<dbReference type="GO" id="GO:0019756">
    <property type="term" value="P:cyanogenic glycoside biosynthetic process"/>
    <property type="evidence" value="ECO:0007669"/>
    <property type="project" value="UniProtKB-ARBA"/>
</dbReference>
<keyword evidence="10" id="KW-0812">Transmembrane</keyword>
<dbReference type="SUPFAM" id="SSF48264">
    <property type="entry name" value="Cytochrome P450"/>
    <property type="match status" value="1"/>
</dbReference>
<dbReference type="PANTHER" id="PTHR47944:SF19">
    <property type="entry name" value="CYTOCHROME P450 77A4"/>
    <property type="match status" value="1"/>
</dbReference>
<feature type="binding site" description="axial binding residue" evidence="8">
    <location>
        <position position="450"/>
    </location>
    <ligand>
        <name>heme</name>
        <dbReference type="ChEBI" id="CHEBI:30413"/>
    </ligand>
    <ligandPart>
        <name>Fe</name>
        <dbReference type="ChEBI" id="CHEBI:18248"/>
    </ligandPart>
</feature>
<dbReference type="AlphaFoldDB" id="A0A5N6QPW4"/>
<dbReference type="InterPro" id="IPR002401">
    <property type="entry name" value="Cyt_P450_E_grp-I"/>
</dbReference>
<evidence type="ECO:0000256" key="1">
    <source>
        <dbReference type="ARBA" id="ARBA00001971"/>
    </source>
</evidence>
<dbReference type="GO" id="GO:0005506">
    <property type="term" value="F:iron ion binding"/>
    <property type="evidence" value="ECO:0007669"/>
    <property type="project" value="InterPro"/>
</dbReference>
<evidence type="ECO:0000313" key="11">
    <source>
        <dbReference type="EMBL" id="KAE8009201.1"/>
    </source>
</evidence>
<evidence type="ECO:0000256" key="5">
    <source>
        <dbReference type="ARBA" id="ARBA00023002"/>
    </source>
</evidence>
<accession>A0A5N6QPW4</accession>